<feature type="domain" description="E2" evidence="21">
    <location>
        <begin position="346"/>
        <end position="537"/>
    </location>
</feature>
<dbReference type="Proteomes" id="UP000694389">
    <property type="component" value="Unassembled WGS sequence"/>
</dbReference>
<dbReference type="PROSITE" id="PS50279">
    <property type="entry name" value="BPTI_KUNITZ_2"/>
    <property type="match status" value="1"/>
</dbReference>
<evidence type="ECO:0000256" key="9">
    <source>
        <dbReference type="ARBA" id="ARBA00023008"/>
    </source>
</evidence>
<evidence type="ECO:0000256" key="13">
    <source>
        <dbReference type="ARBA" id="ARBA00023180"/>
    </source>
</evidence>
<feature type="disulfide bond" evidence="15">
    <location>
        <begin position="130"/>
        <end position="184"/>
    </location>
</feature>
<dbReference type="GO" id="GO:0046914">
    <property type="term" value="F:transition metal ion binding"/>
    <property type="evidence" value="ECO:0007669"/>
    <property type="project" value="InterPro"/>
</dbReference>
<dbReference type="PANTHER" id="PTHR23103">
    <property type="entry name" value="ALZHEIMER'S DISEASE BETA-AMYLOID RELATED"/>
    <property type="match status" value="1"/>
</dbReference>
<evidence type="ECO:0000256" key="7">
    <source>
        <dbReference type="ARBA" id="ARBA00022900"/>
    </source>
</evidence>
<dbReference type="InterPro" id="IPR013803">
    <property type="entry name" value="Amyloid_glyco_Abeta"/>
</dbReference>
<dbReference type="GO" id="GO:0099503">
    <property type="term" value="C:secretory vesicle"/>
    <property type="evidence" value="ECO:0007669"/>
    <property type="project" value="UniProtKB-ARBA"/>
</dbReference>
<evidence type="ECO:0000256" key="17">
    <source>
        <dbReference type="SAM" id="Coils"/>
    </source>
</evidence>
<dbReference type="InterPro" id="IPR036669">
    <property type="entry name" value="Amyloid_Cu-bd_sf"/>
</dbReference>
<keyword evidence="7" id="KW-0722">Serine protease inhibitor</keyword>
<comment type="function">
    <text evidence="14">Functional neuronal receptor which couples to intracellular signaling pathway through the GTP-binding protein G(O).</text>
</comment>
<gene>
    <name evidence="22" type="primary">appa</name>
</gene>
<protein>
    <recommendedName>
        <fullName evidence="2 16">Amyloid-beta A4 protein</fullName>
    </recommendedName>
</protein>
<dbReference type="GO" id="GO:0005798">
    <property type="term" value="C:Golgi-associated vesicle"/>
    <property type="evidence" value="ECO:0007669"/>
    <property type="project" value="UniProtKB-UniRule"/>
</dbReference>
<dbReference type="Pfam" id="PF02177">
    <property type="entry name" value="APP_N"/>
    <property type="match status" value="1"/>
</dbReference>
<dbReference type="GO" id="GO:0005769">
    <property type="term" value="C:early endosome"/>
    <property type="evidence" value="ECO:0007669"/>
    <property type="project" value="TreeGrafter"/>
</dbReference>
<comment type="function">
    <text evidence="16">Functions as a cell surface receptor and performs physiological functions on the surface of neurons relevant to neurite growth, neuronal adhesion and axonogenesis.</text>
</comment>
<keyword evidence="11 16" id="KW-0472">Membrane</keyword>
<accession>A0A8C4NIH2</accession>
<evidence type="ECO:0000256" key="11">
    <source>
        <dbReference type="ARBA" id="ARBA00023136"/>
    </source>
</evidence>
<dbReference type="InterPro" id="IPR011993">
    <property type="entry name" value="PH-like_dom_sf"/>
</dbReference>
<dbReference type="InterPro" id="IPR036454">
    <property type="entry name" value="Amyloid_glyco_heparin-bd_sf"/>
</dbReference>
<dbReference type="Gene3D" id="6.10.250.1670">
    <property type="match status" value="1"/>
</dbReference>
<dbReference type="GO" id="GO:0005102">
    <property type="term" value="F:signaling receptor binding"/>
    <property type="evidence" value="ECO:0007669"/>
    <property type="project" value="TreeGrafter"/>
</dbReference>
<dbReference type="InterPro" id="IPR019745">
    <property type="entry name" value="Amyloid_glyco_intracell_CS"/>
</dbReference>
<dbReference type="FunFam" id="4.10.410.10:FF:000001">
    <property type="entry name" value="Amyloid beta A4 protein"/>
    <property type="match status" value="1"/>
</dbReference>
<dbReference type="GO" id="GO:0010604">
    <property type="term" value="P:positive regulation of macromolecule metabolic process"/>
    <property type="evidence" value="ECO:0007669"/>
    <property type="project" value="UniProtKB-ARBA"/>
</dbReference>
<proteinExistence type="inferred from homology"/>
<keyword evidence="23" id="KW-1185">Reference proteome</keyword>
<evidence type="ECO:0000259" key="20">
    <source>
        <dbReference type="PROSITE" id="PS51869"/>
    </source>
</evidence>
<reference evidence="22" key="1">
    <citation type="submission" date="2025-08" db="UniProtKB">
        <authorList>
            <consortium name="Ensembl"/>
        </authorList>
    </citation>
    <scope>IDENTIFICATION</scope>
</reference>
<dbReference type="SUPFAM" id="SSF56491">
    <property type="entry name" value="A heparin-binding domain"/>
    <property type="match status" value="1"/>
</dbReference>
<keyword evidence="5" id="KW-0479">Metal-binding</keyword>
<dbReference type="Gene3D" id="1.20.120.770">
    <property type="entry name" value="Amyloid precursor protein, E2 domain"/>
    <property type="match status" value="1"/>
</dbReference>
<dbReference type="InterPro" id="IPR036880">
    <property type="entry name" value="Kunitz_BPTI_sf"/>
</dbReference>
<dbReference type="Gene3D" id="2.30.29.30">
    <property type="entry name" value="Pleckstrin-homology domain (PH domain)/Phosphotyrosine-binding domain (PTB)"/>
    <property type="match status" value="1"/>
</dbReference>
<dbReference type="GO" id="GO:0043005">
    <property type="term" value="C:neuron projection"/>
    <property type="evidence" value="ECO:0007669"/>
    <property type="project" value="UniProtKB-ARBA"/>
</dbReference>
<dbReference type="InterPro" id="IPR024329">
    <property type="entry name" value="Amyloid_glyco_E2_domain"/>
</dbReference>
<dbReference type="GO" id="GO:0005794">
    <property type="term" value="C:Golgi apparatus"/>
    <property type="evidence" value="ECO:0007669"/>
    <property type="project" value="TreeGrafter"/>
</dbReference>
<evidence type="ECO:0000256" key="14">
    <source>
        <dbReference type="ARBA" id="ARBA00053261"/>
    </source>
</evidence>
<reference evidence="22" key="2">
    <citation type="submission" date="2025-09" db="UniProtKB">
        <authorList>
            <consortium name="Ensembl"/>
        </authorList>
    </citation>
    <scope>IDENTIFICATION</scope>
</reference>
<keyword evidence="4 16" id="KW-0812">Transmembrane</keyword>
<organism evidence="22 23">
    <name type="scientific">Dicentrarchus labrax</name>
    <name type="common">European seabass</name>
    <name type="synonym">Morone labrax</name>
    <dbReference type="NCBI Taxonomy" id="13489"/>
    <lineage>
        <taxon>Eukaryota</taxon>
        <taxon>Metazoa</taxon>
        <taxon>Chordata</taxon>
        <taxon>Craniata</taxon>
        <taxon>Vertebrata</taxon>
        <taxon>Euteleostomi</taxon>
        <taxon>Actinopterygii</taxon>
        <taxon>Neopterygii</taxon>
        <taxon>Teleostei</taxon>
        <taxon>Neoteleostei</taxon>
        <taxon>Acanthomorphata</taxon>
        <taxon>Eupercaria</taxon>
        <taxon>Moronidae</taxon>
        <taxon>Dicentrarchus</taxon>
    </lineage>
</organism>
<dbReference type="InterPro" id="IPR015849">
    <property type="entry name" value="Amyloid_glyco_heparin-bd"/>
</dbReference>
<evidence type="ECO:0000256" key="8">
    <source>
        <dbReference type="ARBA" id="ARBA00022989"/>
    </source>
</evidence>
<keyword evidence="13" id="KW-0325">Glycoprotein</keyword>
<dbReference type="GO" id="GO:0008201">
    <property type="term" value="F:heparin binding"/>
    <property type="evidence" value="ECO:0007669"/>
    <property type="project" value="UniProtKB-UniRule"/>
</dbReference>
<dbReference type="FunFam" id="1.20.120.770:FF:000001">
    <property type="entry name" value="Amyloid beta A4 protein-like isoform 1"/>
    <property type="match status" value="1"/>
</dbReference>
<dbReference type="SUPFAM" id="SSF109843">
    <property type="entry name" value="CAPPD, an extracellular domain of amyloid beta A4 protein"/>
    <property type="match status" value="1"/>
</dbReference>
<dbReference type="Pfam" id="PF03494">
    <property type="entry name" value="Beta-APP"/>
    <property type="match status" value="1"/>
</dbReference>
<evidence type="ECO:0000313" key="22">
    <source>
        <dbReference type="Ensembl" id="ENSDLAP00005032999.1"/>
    </source>
</evidence>
<feature type="compositionally biased region" description="Acidic residues" evidence="18">
    <location>
        <begin position="211"/>
        <end position="255"/>
    </location>
</feature>
<dbReference type="GeneTree" id="ENSGT00530000063252"/>
<feature type="region of interest" description="CuBD subdomain" evidence="15">
    <location>
        <begin position="128"/>
        <end position="186"/>
    </location>
</feature>
<feature type="disulfide bond" evidence="15">
    <location>
        <begin position="70"/>
        <end position="114"/>
    </location>
</feature>
<dbReference type="FunFam" id="3.30.1490.140:FF:000001">
    <property type="entry name" value="Amyloid beta (A4) protein b"/>
    <property type="match status" value="1"/>
</dbReference>
<dbReference type="PRINTS" id="PR00203">
    <property type="entry name" value="AMYLOIDA4"/>
</dbReference>
<dbReference type="GO" id="GO:0005886">
    <property type="term" value="C:plasma membrane"/>
    <property type="evidence" value="ECO:0007669"/>
    <property type="project" value="UniProtKB-SubCell"/>
</dbReference>
<dbReference type="GO" id="GO:0009986">
    <property type="term" value="C:cell surface"/>
    <property type="evidence" value="ECO:0007669"/>
    <property type="project" value="TreeGrafter"/>
</dbReference>
<dbReference type="SMART" id="SM00131">
    <property type="entry name" value="KU"/>
    <property type="match status" value="1"/>
</dbReference>
<dbReference type="PRINTS" id="PR00759">
    <property type="entry name" value="BASICPTASE"/>
</dbReference>
<dbReference type="AlphaFoldDB" id="A0A8C4NIH2"/>
<evidence type="ECO:0000256" key="1">
    <source>
        <dbReference type="ARBA" id="ARBA00004479"/>
    </source>
</evidence>
<feature type="disulfide bond" evidence="15">
    <location>
        <begin position="155"/>
        <end position="183"/>
    </location>
</feature>
<feature type="region of interest" description="GFLD subdomain" evidence="15">
    <location>
        <begin position="25"/>
        <end position="120"/>
    </location>
</feature>
<keyword evidence="12 15" id="KW-1015">Disulfide bond</keyword>
<evidence type="ECO:0000256" key="4">
    <source>
        <dbReference type="ARBA" id="ARBA00022692"/>
    </source>
</evidence>
<evidence type="ECO:0000256" key="15">
    <source>
        <dbReference type="PROSITE-ProRule" id="PRU01217"/>
    </source>
</evidence>
<dbReference type="SMART" id="SM00006">
    <property type="entry name" value="A4_EXTRA"/>
    <property type="match status" value="1"/>
</dbReference>
<evidence type="ECO:0000256" key="3">
    <source>
        <dbReference type="ARBA" id="ARBA00022690"/>
    </source>
</evidence>
<dbReference type="GO" id="GO:0030546">
    <property type="term" value="F:signaling receptor activator activity"/>
    <property type="evidence" value="ECO:0007669"/>
    <property type="project" value="TreeGrafter"/>
</dbReference>
<dbReference type="PROSITE" id="PS00320">
    <property type="entry name" value="APP_INTRA"/>
    <property type="match status" value="1"/>
</dbReference>
<dbReference type="Pfam" id="PF12924">
    <property type="entry name" value="APP_Cu_bd"/>
    <property type="match status" value="1"/>
</dbReference>
<name>A0A8C4NIH2_DICLA</name>
<dbReference type="FunFam" id="3.90.570.10:FF:000001">
    <property type="entry name" value="Amyloid beta A4 protein"/>
    <property type="match status" value="1"/>
</dbReference>
<dbReference type="InterPro" id="IPR008155">
    <property type="entry name" value="Amyloid_glyco"/>
</dbReference>
<dbReference type="PRINTS" id="PR00204">
    <property type="entry name" value="BETAAMYLOID"/>
</dbReference>
<keyword evidence="3" id="KW-0646">Protease inhibitor</keyword>
<dbReference type="GO" id="GO:0051246">
    <property type="term" value="P:regulation of protein metabolic process"/>
    <property type="evidence" value="ECO:0007669"/>
    <property type="project" value="UniProtKB-ARBA"/>
</dbReference>
<dbReference type="PROSITE" id="PS00280">
    <property type="entry name" value="BPTI_KUNITZ_1"/>
    <property type="match status" value="1"/>
</dbReference>
<feature type="compositionally biased region" description="Polar residues" evidence="18">
    <location>
        <begin position="596"/>
        <end position="605"/>
    </location>
</feature>
<keyword evidence="6" id="KW-0732">Signal</keyword>
<feature type="compositionally biased region" description="Acidic residues" evidence="18">
    <location>
        <begin position="194"/>
        <end position="203"/>
    </location>
</feature>
<dbReference type="SUPFAM" id="SSF57362">
    <property type="entry name" value="BPTI-like"/>
    <property type="match status" value="1"/>
</dbReference>
<dbReference type="InterPro" id="IPR011178">
    <property type="entry name" value="Amyloid_glyco_Cu-bd"/>
</dbReference>
<feature type="compositionally biased region" description="Low complexity" evidence="18">
    <location>
        <begin position="256"/>
        <end position="271"/>
    </location>
</feature>
<keyword evidence="17" id="KW-0175">Coiled coil</keyword>
<dbReference type="Ensembl" id="ENSDLAT00005035222.2">
    <property type="protein sequence ID" value="ENSDLAP00005032999.1"/>
    <property type="gene ID" value="ENSDLAG00005009169.2"/>
</dbReference>
<dbReference type="Pfam" id="PF12925">
    <property type="entry name" value="APP_E2"/>
    <property type="match status" value="1"/>
</dbReference>
<evidence type="ECO:0000259" key="21">
    <source>
        <dbReference type="PROSITE" id="PS51870"/>
    </source>
</evidence>
<dbReference type="PROSITE" id="PS51869">
    <property type="entry name" value="APP_E1"/>
    <property type="match status" value="1"/>
</dbReference>
<evidence type="ECO:0000259" key="19">
    <source>
        <dbReference type="PROSITE" id="PS50279"/>
    </source>
</evidence>
<dbReference type="PROSITE" id="PS51870">
    <property type="entry name" value="APP_E2"/>
    <property type="match status" value="1"/>
</dbReference>
<keyword evidence="8 16" id="KW-1133">Transmembrane helix</keyword>
<dbReference type="Pfam" id="PF00014">
    <property type="entry name" value="Kunitz_BPTI"/>
    <property type="match status" value="1"/>
</dbReference>
<feature type="region of interest" description="Disordered" evidence="18">
    <location>
        <begin position="596"/>
        <end position="629"/>
    </location>
</feature>
<evidence type="ECO:0000256" key="16">
    <source>
        <dbReference type="RuleBase" id="RU367156"/>
    </source>
</evidence>
<evidence type="ECO:0000256" key="12">
    <source>
        <dbReference type="ARBA" id="ARBA00023157"/>
    </source>
</evidence>
<feature type="disulfide bond" evidence="15">
    <location>
        <begin position="95"/>
        <end position="102"/>
    </location>
</feature>
<evidence type="ECO:0000256" key="18">
    <source>
        <dbReference type="SAM" id="MobiDB-lite"/>
    </source>
</evidence>
<dbReference type="InterPro" id="IPR019744">
    <property type="entry name" value="APP_CUBD_CS"/>
</dbReference>
<feature type="coiled-coil region" evidence="17">
    <location>
        <begin position="371"/>
        <end position="431"/>
    </location>
</feature>
<dbReference type="Pfam" id="PF10515">
    <property type="entry name" value="APP_amyloid"/>
    <property type="match status" value="1"/>
</dbReference>
<dbReference type="PANTHER" id="PTHR23103:SF7">
    <property type="entry name" value="AMYLOID-BETA PRECURSOR PROTEIN"/>
    <property type="match status" value="1"/>
</dbReference>
<evidence type="ECO:0000256" key="10">
    <source>
        <dbReference type="ARBA" id="ARBA00023087"/>
    </source>
</evidence>
<feature type="transmembrane region" description="Helical" evidence="16">
    <location>
        <begin position="669"/>
        <end position="691"/>
    </location>
</feature>
<keyword evidence="16" id="KW-1003">Cell membrane</keyword>
<keyword evidence="9" id="KW-0186">Copper</keyword>
<dbReference type="Gene3D" id="3.90.570.10">
    <property type="entry name" value="Amyloidogenic glycoprotein, heparin-binding domain"/>
    <property type="match status" value="1"/>
</dbReference>
<dbReference type="GO" id="GO:0007417">
    <property type="term" value="P:central nervous system development"/>
    <property type="evidence" value="ECO:0007669"/>
    <property type="project" value="TreeGrafter"/>
</dbReference>
<dbReference type="CDD" id="cd22607">
    <property type="entry name" value="Kunitz_ABPP-like"/>
    <property type="match status" value="1"/>
</dbReference>
<evidence type="ECO:0000256" key="6">
    <source>
        <dbReference type="ARBA" id="ARBA00022729"/>
    </source>
</evidence>
<dbReference type="GO" id="GO:0045121">
    <property type="term" value="C:membrane raft"/>
    <property type="evidence" value="ECO:0007669"/>
    <property type="project" value="TreeGrafter"/>
</dbReference>
<dbReference type="InterPro" id="IPR008154">
    <property type="entry name" value="Amyloid_glyco_extra"/>
</dbReference>
<dbReference type="Gene3D" id="4.10.410.10">
    <property type="entry name" value="Pancreatic trypsin inhibitor Kunitz domain"/>
    <property type="match status" value="1"/>
</dbReference>
<dbReference type="GO" id="GO:0007409">
    <property type="term" value="P:axonogenesis"/>
    <property type="evidence" value="ECO:0007669"/>
    <property type="project" value="TreeGrafter"/>
</dbReference>
<evidence type="ECO:0000313" key="23">
    <source>
        <dbReference type="Proteomes" id="UP000694389"/>
    </source>
</evidence>
<dbReference type="InterPro" id="IPR020901">
    <property type="entry name" value="Prtase_inh_Kunz-CS"/>
</dbReference>
<dbReference type="Gene3D" id="3.30.1490.140">
    <property type="entry name" value="Amyloidogenic glycoprotein, copper-binding domain"/>
    <property type="match status" value="1"/>
</dbReference>
<dbReference type="PROSITE" id="PS00319">
    <property type="entry name" value="APP_CUBD"/>
    <property type="match status" value="1"/>
</dbReference>
<sequence>TLSLPPANLLLCSLCAVPTDVSMGLLAEPQVAMFCGKLNMHINVQSGKWEPDPSGTKSCIATKEGILQYCQEVYPELQITNVVEANQPVSIQNWCKKGRKQCRSHLHIVVPYRCLVGEFVSDALLVPDKCKFLHQERMDQCESHLHWHTVAKESCGDRTMNLHDYGMLLPCGIDRFRGVEFVCCPAEAERDADSAEQDADDSDVWWGGEADALDNDQDGDGEEDEEVVEEDEEEEEEEEEGDDDIIDTLGDDADEPTTNVAMTTTTTTTTTESVEEVVKDVCWANAETGPCRAMLPRWYFDHQEGRCAQFIYGGCGGNRNNFESEEYCLSVCSSVIPTAMPSSPDAVDHYLETPADENEHAHFQKAKESLEAKHRERMSQVMREWEEAEREAKNLPRADKKAVIQRFQEKVEALEQEAASERQQLVETHMARVEALLNDRRRLALESYLTALQQDPPRPRHVFSLLKKYVRAEQKDRQHTLKHFEHVRMVDPKKAAQIRPQVLTHLRVIEERMNQSLGLLYKVPGVADDIQDQVELLQREQAEMAQQLANLQTDVRMSYGNDALMPDQELGDGQTDLLPREETLGLGGVGFIHPESFNQPNTENQVEPVDSRPNLDRGIPTRPGWLTGMKMEPIPELRMETEDRQSTEYEVHHQKLVFFAEDVGSNKGAIIGLMVGGVVIATVIVITLVMLRKKQYTSIHHGVIEVDAAVTPEERHLSKMQQNGYENPTYKFFEQMQN</sequence>
<comment type="caution">
    <text evidence="15">Lacks conserved residue(s) required for the propagation of feature annotation.</text>
</comment>
<feature type="coiled-coil region" evidence="17">
    <location>
        <begin position="527"/>
        <end position="554"/>
    </location>
</feature>
<keyword evidence="10 16" id="KW-0034">Amyloid</keyword>
<comment type="similarity">
    <text evidence="15 16">Belongs to the APP family.</text>
</comment>
<dbReference type="GO" id="GO:0004867">
    <property type="term" value="F:serine-type endopeptidase inhibitor activity"/>
    <property type="evidence" value="ECO:0007669"/>
    <property type="project" value="UniProtKB-KW"/>
</dbReference>
<feature type="domain" description="BPTI/Kunitz inhibitor" evidence="19">
    <location>
        <begin position="282"/>
        <end position="332"/>
    </location>
</feature>
<feature type="region of interest" description="Disordered" evidence="18">
    <location>
        <begin position="190"/>
        <end position="271"/>
    </location>
</feature>
<comment type="subcellular location">
    <subcellularLocation>
        <location evidence="16">Cell membrane</location>
        <topology evidence="16">Single-pass type I membrane protein</topology>
    </subcellularLocation>
    <subcellularLocation>
        <location evidence="1">Membrane</location>
        <topology evidence="1">Single-pass type I membrane protein</topology>
    </subcellularLocation>
</comment>
<evidence type="ECO:0000256" key="5">
    <source>
        <dbReference type="ARBA" id="ARBA00022723"/>
    </source>
</evidence>
<evidence type="ECO:0000256" key="2">
    <source>
        <dbReference type="ARBA" id="ARBA00016844"/>
    </source>
</evidence>
<dbReference type="InterPro" id="IPR002223">
    <property type="entry name" value="Kunitz_BPTI"/>
</dbReference>
<feature type="disulfide bond" evidence="15">
    <location>
        <begin position="141"/>
        <end position="171"/>
    </location>
</feature>
<feature type="domain" description="E1" evidence="20">
    <location>
        <begin position="25"/>
        <end position="186"/>
    </location>
</feature>
<dbReference type="InterPro" id="IPR036176">
    <property type="entry name" value="E2_sf"/>
</dbReference>
<dbReference type="SUPFAM" id="SSF89811">
    <property type="entry name" value="Amyloid beta a4 protein copper binding domain (domain 2)"/>
    <property type="match status" value="1"/>
</dbReference>
<dbReference type="InterPro" id="IPR019543">
    <property type="entry name" value="APP_amyloid_C"/>
</dbReference>